<accession>A0AAD8BPW4</accession>
<name>A0AAD8BPW4_BIOPF</name>
<comment type="caution">
    <text evidence="2">The sequence shown here is derived from an EMBL/GenBank/DDBJ whole genome shotgun (WGS) entry which is preliminary data.</text>
</comment>
<evidence type="ECO:0000313" key="2">
    <source>
        <dbReference type="EMBL" id="KAK0057817.1"/>
    </source>
</evidence>
<organism evidence="2 3">
    <name type="scientific">Biomphalaria pfeifferi</name>
    <name type="common">Bloodfluke planorb</name>
    <name type="synonym">Freshwater snail</name>
    <dbReference type="NCBI Taxonomy" id="112525"/>
    <lineage>
        <taxon>Eukaryota</taxon>
        <taxon>Metazoa</taxon>
        <taxon>Spiralia</taxon>
        <taxon>Lophotrochozoa</taxon>
        <taxon>Mollusca</taxon>
        <taxon>Gastropoda</taxon>
        <taxon>Heterobranchia</taxon>
        <taxon>Euthyneura</taxon>
        <taxon>Panpulmonata</taxon>
        <taxon>Hygrophila</taxon>
        <taxon>Lymnaeoidea</taxon>
        <taxon>Planorbidae</taxon>
        <taxon>Biomphalaria</taxon>
    </lineage>
</organism>
<keyword evidence="3" id="KW-1185">Reference proteome</keyword>
<dbReference type="Proteomes" id="UP001233172">
    <property type="component" value="Unassembled WGS sequence"/>
</dbReference>
<gene>
    <name evidence="2" type="ORF">Bpfe_012773</name>
</gene>
<sequence>VFMKASQMVLTKPPQPQRKVSHSRCDGHSFKGLINFSRPTGSCPKITLLIIKRSTCQLPVSSGN</sequence>
<evidence type="ECO:0000256" key="1">
    <source>
        <dbReference type="SAM" id="MobiDB-lite"/>
    </source>
</evidence>
<evidence type="ECO:0000313" key="3">
    <source>
        <dbReference type="Proteomes" id="UP001233172"/>
    </source>
</evidence>
<reference evidence="2" key="2">
    <citation type="submission" date="2023-04" db="EMBL/GenBank/DDBJ databases">
        <authorList>
            <person name="Bu L."/>
            <person name="Lu L."/>
            <person name="Laidemitt M.R."/>
            <person name="Zhang S.M."/>
            <person name="Mutuku M."/>
            <person name="Mkoji G."/>
            <person name="Steinauer M."/>
            <person name="Loker E.S."/>
        </authorList>
    </citation>
    <scope>NUCLEOTIDE SEQUENCE</scope>
    <source>
        <strain evidence="2">KasaAsao</strain>
        <tissue evidence="2">Whole Snail</tissue>
    </source>
</reference>
<protein>
    <submittedName>
        <fullName evidence="2">Uncharacterized protein</fullName>
    </submittedName>
</protein>
<dbReference type="AlphaFoldDB" id="A0AAD8BPW4"/>
<reference evidence="2" key="1">
    <citation type="journal article" date="2023" name="PLoS Negl. Trop. Dis.">
        <title>A genome sequence for Biomphalaria pfeifferi, the major vector snail for the human-infecting parasite Schistosoma mansoni.</title>
        <authorList>
            <person name="Bu L."/>
            <person name="Lu L."/>
            <person name="Laidemitt M.R."/>
            <person name="Zhang S.M."/>
            <person name="Mutuku M."/>
            <person name="Mkoji G."/>
            <person name="Steinauer M."/>
            <person name="Loker E.S."/>
        </authorList>
    </citation>
    <scope>NUCLEOTIDE SEQUENCE</scope>
    <source>
        <strain evidence="2">KasaAsao</strain>
    </source>
</reference>
<feature type="non-terminal residue" evidence="2">
    <location>
        <position position="1"/>
    </location>
</feature>
<proteinExistence type="predicted"/>
<dbReference type="EMBL" id="JASAOG010000052">
    <property type="protein sequence ID" value="KAK0057817.1"/>
    <property type="molecule type" value="Genomic_DNA"/>
</dbReference>
<feature type="region of interest" description="Disordered" evidence="1">
    <location>
        <begin position="1"/>
        <end position="24"/>
    </location>
</feature>